<sequence length="190" mass="19991">MKHADRQPGFTLLELLITIVLLGILASIAVPSFKSVIKQRQLAQAAETLRTQLLLGKSEAIRLNKDLRFFLSAHSTSADAPWCAGVTSASITDGDDCDCAFFLGNAVSSGQCTLDGSTARAVLPPDLKGVKVYASPSDNLFVLNARNRGAEAGNICVVEDDDASQGRCITISSFGKIAIVDNIGSCSSCP</sequence>
<keyword evidence="7 11" id="KW-1133">Transmembrane helix</keyword>
<dbReference type="STRING" id="584787.GCA_001247655_00911"/>
<dbReference type="InterPro" id="IPR012902">
    <property type="entry name" value="N_methyl_site"/>
</dbReference>
<name>A0A3N1PCT7_9GAMM</name>
<dbReference type="SUPFAM" id="SSF54523">
    <property type="entry name" value="Pili subunits"/>
    <property type="match status" value="1"/>
</dbReference>
<proteinExistence type="inferred from homology"/>
<evidence type="ECO:0000259" key="12">
    <source>
        <dbReference type="Pfam" id="PF12019"/>
    </source>
</evidence>
<dbReference type="GO" id="GO:0015628">
    <property type="term" value="P:protein secretion by the type II secretion system"/>
    <property type="evidence" value="ECO:0007669"/>
    <property type="project" value="InterPro"/>
</dbReference>
<evidence type="ECO:0000256" key="6">
    <source>
        <dbReference type="ARBA" id="ARBA00022692"/>
    </source>
</evidence>
<dbReference type="OrthoDB" id="6400290at2"/>
<evidence type="ECO:0000256" key="1">
    <source>
        <dbReference type="ARBA" id="ARBA00004377"/>
    </source>
</evidence>
<dbReference type="GO" id="GO:0005886">
    <property type="term" value="C:plasma membrane"/>
    <property type="evidence" value="ECO:0007669"/>
    <property type="project" value="UniProtKB-SubCell"/>
</dbReference>
<reference evidence="13 14" key="1">
    <citation type="submission" date="2018-11" db="EMBL/GenBank/DDBJ databases">
        <title>Genomic Encyclopedia of Type Strains, Phase IV (KMG-IV): sequencing the most valuable type-strain genomes for metagenomic binning, comparative biology and taxonomic classification.</title>
        <authorList>
            <person name="Goeker M."/>
        </authorList>
    </citation>
    <scope>NUCLEOTIDE SEQUENCE [LARGE SCALE GENOMIC DNA]</scope>
    <source>
        <strain evidence="13 14">DSM 21945</strain>
    </source>
</reference>
<dbReference type="GO" id="GO:0015627">
    <property type="term" value="C:type II protein secretion system complex"/>
    <property type="evidence" value="ECO:0007669"/>
    <property type="project" value="InterPro"/>
</dbReference>
<keyword evidence="6 11" id="KW-0812">Transmembrane</keyword>
<dbReference type="Proteomes" id="UP000268033">
    <property type="component" value="Unassembled WGS sequence"/>
</dbReference>
<dbReference type="AlphaFoldDB" id="A0A3N1PCT7"/>
<dbReference type="EMBL" id="RJUL01000010">
    <property type="protein sequence ID" value="ROQ22366.1"/>
    <property type="molecule type" value="Genomic_DNA"/>
</dbReference>
<dbReference type="PRINTS" id="PR00885">
    <property type="entry name" value="BCTERIALGSPH"/>
</dbReference>
<evidence type="ECO:0000256" key="3">
    <source>
        <dbReference type="ARBA" id="ARBA00022475"/>
    </source>
</evidence>
<evidence type="ECO:0000256" key="9">
    <source>
        <dbReference type="ARBA" id="ARBA00025772"/>
    </source>
</evidence>
<comment type="subcellular location">
    <subcellularLocation>
        <location evidence="1">Cell inner membrane</location>
        <topology evidence="1">Single-pass membrane protein</topology>
    </subcellularLocation>
</comment>
<dbReference type="NCBIfam" id="TIGR02532">
    <property type="entry name" value="IV_pilin_GFxxxE"/>
    <property type="match status" value="1"/>
</dbReference>
<keyword evidence="4" id="KW-0488">Methylation</keyword>
<evidence type="ECO:0000256" key="2">
    <source>
        <dbReference type="ARBA" id="ARBA00021549"/>
    </source>
</evidence>
<protein>
    <recommendedName>
        <fullName evidence="2">Type II secretion system protein H</fullName>
    </recommendedName>
    <alternativeName>
        <fullName evidence="10">General secretion pathway protein H</fullName>
    </alternativeName>
</protein>
<feature type="domain" description="General secretion pathway GspH" evidence="12">
    <location>
        <begin position="45"/>
        <end position="173"/>
    </location>
</feature>
<evidence type="ECO:0000256" key="8">
    <source>
        <dbReference type="ARBA" id="ARBA00023136"/>
    </source>
</evidence>
<keyword evidence="14" id="KW-1185">Reference proteome</keyword>
<dbReference type="InterPro" id="IPR022346">
    <property type="entry name" value="T2SS_GspH"/>
</dbReference>
<evidence type="ECO:0000256" key="11">
    <source>
        <dbReference type="SAM" id="Phobius"/>
    </source>
</evidence>
<feature type="transmembrane region" description="Helical" evidence="11">
    <location>
        <begin position="12"/>
        <end position="33"/>
    </location>
</feature>
<evidence type="ECO:0000256" key="5">
    <source>
        <dbReference type="ARBA" id="ARBA00022519"/>
    </source>
</evidence>
<organism evidence="13 14">
    <name type="scientific">Gallaecimonas pentaromativorans</name>
    <dbReference type="NCBI Taxonomy" id="584787"/>
    <lineage>
        <taxon>Bacteria</taxon>
        <taxon>Pseudomonadati</taxon>
        <taxon>Pseudomonadota</taxon>
        <taxon>Gammaproteobacteria</taxon>
        <taxon>Enterobacterales</taxon>
        <taxon>Gallaecimonadaceae</taxon>
        <taxon>Gallaecimonas</taxon>
    </lineage>
</organism>
<accession>A0A3N1PCT7</accession>
<dbReference type="Gene3D" id="3.30.700.10">
    <property type="entry name" value="Glycoprotein, Type 4 Pilin"/>
    <property type="match status" value="1"/>
</dbReference>
<dbReference type="RefSeq" id="WP_083445938.1">
    <property type="nucleotide sequence ID" value="NZ_JBLXEP010000003.1"/>
</dbReference>
<dbReference type="Pfam" id="PF12019">
    <property type="entry name" value="GspH"/>
    <property type="match status" value="1"/>
</dbReference>
<comment type="similarity">
    <text evidence="9">Belongs to the GSP H family.</text>
</comment>
<evidence type="ECO:0000256" key="10">
    <source>
        <dbReference type="ARBA" id="ARBA00030775"/>
    </source>
</evidence>
<evidence type="ECO:0000313" key="13">
    <source>
        <dbReference type="EMBL" id="ROQ22366.1"/>
    </source>
</evidence>
<comment type="caution">
    <text evidence="13">The sequence shown here is derived from an EMBL/GenBank/DDBJ whole genome shotgun (WGS) entry which is preliminary data.</text>
</comment>
<keyword evidence="5" id="KW-0997">Cell inner membrane</keyword>
<evidence type="ECO:0000313" key="14">
    <source>
        <dbReference type="Proteomes" id="UP000268033"/>
    </source>
</evidence>
<dbReference type="InterPro" id="IPR002416">
    <property type="entry name" value="T2SS_protein-GspH"/>
</dbReference>
<evidence type="ECO:0000256" key="4">
    <source>
        <dbReference type="ARBA" id="ARBA00022481"/>
    </source>
</evidence>
<evidence type="ECO:0000256" key="7">
    <source>
        <dbReference type="ARBA" id="ARBA00022989"/>
    </source>
</evidence>
<dbReference type="InterPro" id="IPR045584">
    <property type="entry name" value="Pilin-like"/>
</dbReference>
<keyword evidence="3" id="KW-1003">Cell membrane</keyword>
<keyword evidence="8 11" id="KW-0472">Membrane</keyword>
<gene>
    <name evidence="13" type="ORF">EDC28_1105</name>
</gene>
<dbReference type="Pfam" id="PF07963">
    <property type="entry name" value="N_methyl"/>
    <property type="match status" value="1"/>
</dbReference>